<gene>
    <name evidence="2" type="ORF">AB835_12675</name>
</gene>
<dbReference type="InterPro" id="IPR029045">
    <property type="entry name" value="ClpP/crotonase-like_dom_sf"/>
</dbReference>
<sequence length="222" mass="25243">MKIKNLLFIMTVVVNLLVATTSCSQAPNQEDPTILSIQGERMYIMGGFHSESYDLVKTAIDNNPDIKMIVLTANDGSSDSRNTLKLARYIRSKKLNTHLINQSVITSGAVDLFLAGVHRTMEKGAKVGVHSWADDIKQAQAKDLPRNHDDHKLYTTYMQDMIDNDSFYWFTIYSAAAEEMYWMNDDEIKKYNLLTQPPLSASNDQTPFGKNFSSYRKEILEE</sequence>
<reference evidence="2 3" key="1">
    <citation type="journal article" date="2016" name="Appl. Environ. Microbiol.">
        <title>Lack of Overt Genome Reduction in the Bryostatin-Producing Bryozoan Symbiont "Candidatus Endobugula sertula".</title>
        <authorList>
            <person name="Miller I.J."/>
            <person name="Vanee N."/>
            <person name="Fong S.S."/>
            <person name="Lim-Fong G.E."/>
            <person name="Kwan J.C."/>
        </authorList>
    </citation>
    <scope>NUCLEOTIDE SEQUENCE [LARGE SCALE GENOMIC DNA]</scope>
    <source>
        <strain evidence="2">AB1-4</strain>
    </source>
</reference>
<dbReference type="STRING" id="62101.AB835_12675"/>
<evidence type="ECO:0000313" key="2">
    <source>
        <dbReference type="EMBL" id="ODS22712.1"/>
    </source>
</evidence>
<proteinExistence type="predicted"/>
<accession>A0A1D2QMC0</accession>
<keyword evidence="1" id="KW-0732">Signal</keyword>
<protein>
    <recommendedName>
        <fullName evidence="4">Alpha/beta hydrolase</fullName>
    </recommendedName>
</protein>
<feature type="chain" id="PRO_5008906517" description="Alpha/beta hydrolase" evidence="1">
    <location>
        <begin position="27"/>
        <end position="222"/>
    </location>
</feature>
<dbReference type="PROSITE" id="PS51257">
    <property type="entry name" value="PROKAR_LIPOPROTEIN"/>
    <property type="match status" value="1"/>
</dbReference>
<comment type="caution">
    <text evidence="2">The sequence shown here is derived from an EMBL/GenBank/DDBJ whole genome shotgun (WGS) entry which is preliminary data.</text>
</comment>
<dbReference type="EMBL" id="MDLC01000056">
    <property type="protein sequence ID" value="ODS22712.1"/>
    <property type="molecule type" value="Genomic_DNA"/>
</dbReference>
<feature type="signal peptide" evidence="1">
    <location>
        <begin position="1"/>
        <end position="26"/>
    </location>
</feature>
<dbReference type="SUPFAM" id="SSF52096">
    <property type="entry name" value="ClpP/crotonase"/>
    <property type="match status" value="1"/>
</dbReference>
<evidence type="ECO:0008006" key="4">
    <source>
        <dbReference type="Google" id="ProtNLM"/>
    </source>
</evidence>
<dbReference type="Proteomes" id="UP000242502">
    <property type="component" value="Unassembled WGS sequence"/>
</dbReference>
<evidence type="ECO:0000256" key="1">
    <source>
        <dbReference type="SAM" id="SignalP"/>
    </source>
</evidence>
<dbReference type="Gene3D" id="3.90.226.10">
    <property type="entry name" value="2-enoyl-CoA Hydratase, Chain A, domain 1"/>
    <property type="match status" value="1"/>
</dbReference>
<name>A0A1D2QMC0_9GAMM</name>
<organism evidence="2 3">
    <name type="scientific">Candidatus Endobugula sertula</name>
    <name type="common">Bugula neritina bacterial symbiont</name>
    <dbReference type="NCBI Taxonomy" id="62101"/>
    <lineage>
        <taxon>Bacteria</taxon>
        <taxon>Pseudomonadati</taxon>
        <taxon>Pseudomonadota</taxon>
        <taxon>Gammaproteobacteria</taxon>
        <taxon>Cellvibrionales</taxon>
        <taxon>Cellvibrionaceae</taxon>
        <taxon>Candidatus Endobugula</taxon>
    </lineage>
</organism>
<dbReference type="AlphaFoldDB" id="A0A1D2QMC0"/>
<evidence type="ECO:0000313" key="3">
    <source>
        <dbReference type="Proteomes" id="UP000242502"/>
    </source>
</evidence>